<name>A0ABX7B9Y4_9PROT</name>
<dbReference type="EMBL" id="CP067420">
    <property type="protein sequence ID" value="QQP90949.1"/>
    <property type="molecule type" value="Genomic_DNA"/>
</dbReference>
<dbReference type="Proteomes" id="UP000595197">
    <property type="component" value="Chromosome"/>
</dbReference>
<sequence length="246" mass="26574">MSIWGKVLGGAAGFAIGGPIGGLLGAVAGHAVDLYREDEEGETDATQQIAFTIGVIALGAKMAKVDGVVTRHEVNAFKQVFKIPPDEMKNVGRIFDLARRDSQGWEPYANQIAKLLADRPAVLEDLLDGLFHIARADGELREAEIGYLEGIAKVFGFSDRDFLRIRASNGCAPKDDPYAVLGLTPDASDEEIKAAHRGLVRDHHPDRLIAQGLPQDFVDIANDKLAAINAAHDRIRKERGAVMETA</sequence>
<evidence type="ECO:0000313" key="3">
    <source>
        <dbReference type="Proteomes" id="UP000595197"/>
    </source>
</evidence>
<dbReference type="InterPro" id="IPR007791">
    <property type="entry name" value="DjlA_N"/>
</dbReference>
<dbReference type="PANTHER" id="PTHR24074">
    <property type="entry name" value="CO-CHAPERONE PROTEIN DJLA"/>
    <property type="match status" value="1"/>
</dbReference>
<reference evidence="2" key="1">
    <citation type="submission" date="2021-02" db="EMBL/GenBank/DDBJ databases">
        <title>Skermanella TT6 skin isolate.</title>
        <authorList>
            <person name="Lee K."/>
            <person name="Ganzorig M."/>
        </authorList>
    </citation>
    <scope>NUCLEOTIDE SEQUENCE</scope>
    <source>
        <strain evidence="2">TT6</strain>
    </source>
</reference>
<dbReference type="InterPro" id="IPR050817">
    <property type="entry name" value="DjlA_DnaK_co-chaperone"/>
</dbReference>
<dbReference type="CDD" id="cd06257">
    <property type="entry name" value="DnaJ"/>
    <property type="match status" value="1"/>
</dbReference>
<dbReference type="SUPFAM" id="SSF46565">
    <property type="entry name" value="Chaperone J-domain"/>
    <property type="match status" value="1"/>
</dbReference>
<dbReference type="InterPro" id="IPR036869">
    <property type="entry name" value="J_dom_sf"/>
</dbReference>
<dbReference type="Gene3D" id="1.10.287.110">
    <property type="entry name" value="DnaJ domain"/>
    <property type="match status" value="1"/>
</dbReference>
<organism evidence="2 3">
    <name type="scientific">Skermanella cutis</name>
    <dbReference type="NCBI Taxonomy" id="2775420"/>
    <lineage>
        <taxon>Bacteria</taxon>
        <taxon>Pseudomonadati</taxon>
        <taxon>Pseudomonadota</taxon>
        <taxon>Alphaproteobacteria</taxon>
        <taxon>Rhodospirillales</taxon>
        <taxon>Azospirillaceae</taxon>
        <taxon>Skermanella</taxon>
    </lineage>
</organism>
<dbReference type="SMART" id="SM00271">
    <property type="entry name" value="DnaJ"/>
    <property type="match status" value="1"/>
</dbReference>
<dbReference type="InterPro" id="IPR001623">
    <property type="entry name" value="DnaJ_domain"/>
</dbReference>
<evidence type="ECO:0000313" key="2">
    <source>
        <dbReference type="EMBL" id="QQP90949.1"/>
    </source>
</evidence>
<gene>
    <name evidence="2" type="ORF">IGS68_06925</name>
</gene>
<dbReference type="InterPro" id="IPR029024">
    <property type="entry name" value="TerB-like"/>
</dbReference>
<dbReference type="Pfam" id="PF00226">
    <property type="entry name" value="DnaJ"/>
    <property type="match status" value="1"/>
</dbReference>
<dbReference type="PROSITE" id="PS50076">
    <property type="entry name" value="DNAJ_2"/>
    <property type="match status" value="1"/>
</dbReference>
<dbReference type="SUPFAM" id="SSF158682">
    <property type="entry name" value="TerB-like"/>
    <property type="match status" value="1"/>
</dbReference>
<dbReference type="Gene3D" id="1.10.3680.10">
    <property type="entry name" value="TerB-like"/>
    <property type="match status" value="1"/>
</dbReference>
<feature type="domain" description="J" evidence="1">
    <location>
        <begin position="176"/>
        <end position="240"/>
    </location>
</feature>
<keyword evidence="3" id="KW-1185">Reference proteome</keyword>
<dbReference type="CDD" id="cd07316">
    <property type="entry name" value="terB_like_DjlA"/>
    <property type="match status" value="1"/>
</dbReference>
<evidence type="ECO:0000259" key="1">
    <source>
        <dbReference type="PROSITE" id="PS50076"/>
    </source>
</evidence>
<accession>A0ABX7B9Y4</accession>
<protein>
    <submittedName>
        <fullName evidence="2">TerB family tellurite resistance protein</fullName>
    </submittedName>
</protein>
<dbReference type="RefSeq" id="WP_201078381.1">
    <property type="nucleotide sequence ID" value="NZ_CP067420.1"/>
</dbReference>
<proteinExistence type="predicted"/>
<dbReference type="Pfam" id="PF05099">
    <property type="entry name" value="TerB"/>
    <property type="match status" value="1"/>
</dbReference>